<gene>
    <name evidence="1" type="ORF">CH338_17325</name>
</gene>
<proteinExistence type="predicted"/>
<evidence type="ECO:0000313" key="2">
    <source>
        <dbReference type="Proteomes" id="UP000248863"/>
    </source>
</evidence>
<name>A0A327KCU5_9BRAD</name>
<keyword evidence="2" id="KW-1185">Reference proteome</keyword>
<organism evidence="1 2">
    <name type="scientific">Rhodoplanes elegans</name>
    <dbReference type="NCBI Taxonomy" id="29408"/>
    <lineage>
        <taxon>Bacteria</taxon>
        <taxon>Pseudomonadati</taxon>
        <taxon>Pseudomonadota</taxon>
        <taxon>Alphaproteobacteria</taxon>
        <taxon>Hyphomicrobiales</taxon>
        <taxon>Nitrobacteraceae</taxon>
        <taxon>Rhodoplanes</taxon>
    </lineage>
</organism>
<sequence>MLSMSRLILRSNGILTAAALAAGLVALVPTAEAGSYSGRCWGCGPNSGGYATVYYAPGFAPTQYRPAPVYAVPTYYPPTYYPPLAYAPRVAPAYYGYYAGCCFAREPYVGVPWGWQAAGYGWSYGWRDPWWGWRRW</sequence>
<reference evidence="1 2" key="1">
    <citation type="submission" date="2017-07" db="EMBL/GenBank/DDBJ databases">
        <title>Draft Genome Sequences of Select Purple Nonsulfur Bacteria.</title>
        <authorList>
            <person name="Lasarre B."/>
            <person name="Mckinlay J.B."/>
        </authorList>
    </citation>
    <scope>NUCLEOTIDE SEQUENCE [LARGE SCALE GENOMIC DNA]</scope>
    <source>
        <strain evidence="1 2">DSM 11907</strain>
    </source>
</reference>
<comment type="caution">
    <text evidence="1">The sequence shown here is derived from an EMBL/GenBank/DDBJ whole genome shotgun (WGS) entry which is preliminary data.</text>
</comment>
<dbReference type="EMBL" id="NPEU01000212">
    <property type="protein sequence ID" value="RAI36609.1"/>
    <property type="molecule type" value="Genomic_DNA"/>
</dbReference>
<dbReference type="Proteomes" id="UP000248863">
    <property type="component" value="Unassembled WGS sequence"/>
</dbReference>
<dbReference type="AlphaFoldDB" id="A0A327KCU5"/>
<protein>
    <submittedName>
        <fullName evidence="1">Uncharacterized protein</fullName>
    </submittedName>
</protein>
<evidence type="ECO:0000313" key="1">
    <source>
        <dbReference type="EMBL" id="RAI36609.1"/>
    </source>
</evidence>
<accession>A0A327KCU5</accession>